<dbReference type="InterPro" id="IPR010809">
    <property type="entry name" value="FliD_C"/>
</dbReference>
<dbReference type="Pfam" id="PF02465">
    <property type="entry name" value="FliD_N"/>
    <property type="match status" value="1"/>
</dbReference>
<dbReference type="AlphaFoldDB" id="A0AAN1CUI9"/>
<dbReference type="GO" id="GO:0009421">
    <property type="term" value="C:bacterial-type flagellum filament cap"/>
    <property type="evidence" value="ECO:0007669"/>
    <property type="project" value="InterPro"/>
</dbReference>
<dbReference type="PROSITE" id="PS00018">
    <property type="entry name" value="EF_HAND_1"/>
    <property type="match status" value="1"/>
</dbReference>
<keyword evidence="3" id="KW-0175">Coiled coil</keyword>
<evidence type="ECO:0000256" key="5">
    <source>
        <dbReference type="RuleBase" id="RU362066"/>
    </source>
</evidence>
<sequence length="442" mass="47842">MNQIDAQGMAAQFAMYDIAGIEARNAYKLDVNTALQAALRDMRSGMNSLTDSLYKFTRPGTDFIQRSVSLGSEDYFSVTTSSDVTNVDIDLFVEQLAARHQTGFPTAVGDVNDEFATADGVISVEINGETVDIDLAAIDSDGDGSVSMAEFASAFNAELDGKATVSLVQSGGEIRMIFASDEEGAENSFTITGDGNTGIEAELAAMNASPITEGRDAVVWLGEQGSGLRLTNSSNTFENLVSGVNVSITRANEAGDPTTKLRVSADYQETRSALNEFISQFNTFMSAMDSITATGGDTEERGLLANDSTVRGIARNLESLMRGTFEGVSLYQVGIEIGRDGKVSVDADRFDDALLNMDVETILNGPDGLFKSLEDTIKGYSNSSTGDIQRKLDTLSQEEKRLNTEFDGIQRKYDMYYSRYLAQFNRVNTVAMEMANIASMFY</sequence>
<evidence type="ECO:0000256" key="2">
    <source>
        <dbReference type="ARBA" id="ARBA00011255"/>
    </source>
</evidence>
<comment type="function">
    <text evidence="5">Required for morphogenesis and for the elongation of the flagellar filament by facilitating polymerization of the flagellin monomers at the tip of growing filament. Forms a capping structure, which prevents flagellin subunits (transported through the central channel of the flagellum) from leaking out without polymerization at the distal end.</text>
</comment>
<geneLocation type="plasmid" evidence="7 8">
    <name>unnamed1</name>
</geneLocation>
<dbReference type="Pfam" id="PF07195">
    <property type="entry name" value="FliD_C"/>
    <property type="match status" value="1"/>
</dbReference>
<dbReference type="InterPro" id="IPR018247">
    <property type="entry name" value="EF_Hand_1_Ca_BS"/>
</dbReference>
<comment type="similarity">
    <text evidence="1 5">Belongs to the FliD family.</text>
</comment>
<keyword evidence="7" id="KW-0614">Plasmid</keyword>
<dbReference type="PANTHER" id="PTHR30288:SF0">
    <property type="entry name" value="FLAGELLAR HOOK-ASSOCIATED PROTEIN 2"/>
    <property type="match status" value="1"/>
</dbReference>
<dbReference type="GO" id="GO:0005576">
    <property type="term" value="C:extracellular region"/>
    <property type="evidence" value="ECO:0007669"/>
    <property type="project" value="UniProtKB-SubCell"/>
</dbReference>
<gene>
    <name evidence="7" type="ORF">A6E01_19060</name>
</gene>
<dbReference type="KEGG" id="vbr:A6E01_19060"/>
<keyword evidence="4 5" id="KW-0975">Bacterial flagellum</keyword>
<accession>A0AAN1CUI9</accession>
<dbReference type="InterPro" id="IPR003481">
    <property type="entry name" value="FliD_N"/>
</dbReference>
<dbReference type="GO" id="GO:0007155">
    <property type="term" value="P:cell adhesion"/>
    <property type="evidence" value="ECO:0007669"/>
    <property type="project" value="InterPro"/>
</dbReference>
<proteinExistence type="inferred from homology"/>
<comment type="subunit">
    <text evidence="2 5">Homopentamer.</text>
</comment>
<evidence type="ECO:0000256" key="4">
    <source>
        <dbReference type="ARBA" id="ARBA00023143"/>
    </source>
</evidence>
<dbReference type="GO" id="GO:0005509">
    <property type="term" value="F:calcium ion binding"/>
    <property type="evidence" value="ECO:0007669"/>
    <property type="project" value="InterPro"/>
</dbReference>
<dbReference type="InterPro" id="IPR002048">
    <property type="entry name" value="EF_hand_dom"/>
</dbReference>
<evidence type="ECO:0000256" key="3">
    <source>
        <dbReference type="ARBA" id="ARBA00023054"/>
    </source>
</evidence>
<dbReference type="PROSITE" id="PS50222">
    <property type="entry name" value="EF_HAND_2"/>
    <property type="match status" value="1"/>
</dbReference>
<name>A0AAN1CUI9_9VIBR</name>
<evidence type="ECO:0000313" key="7">
    <source>
        <dbReference type="EMBL" id="ANO35314.1"/>
    </source>
</evidence>
<dbReference type="PANTHER" id="PTHR30288">
    <property type="entry name" value="FLAGELLAR CAP/ASSEMBLY PROTEIN FLID"/>
    <property type="match status" value="1"/>
</dbReference>
<dbReference type="Proteomes" id="UP000092018">
    <property type="component" value="Plasmid unnamed1"/>
</dbReference>
<comment type="subcellular location">
    <subcellularLocation>
        <location evidence="5">Secreted</location>
    </subcellularLocation>
    <subcellularLocation>
        <location evidence="5">Bacterial flagellum</location>
    </subcellularLocation>
</comment>
<evidence type="ECO:0000259" key="6">
    <source>
        <dbReference type="PROSITE" id="PS50222"/>
    </source>
</evidence>
<dbReference type="EMBL" id="CP016179">
    <property type="protein sequence ID" value="ANO35314.1"/>
    <property type="molecule type" value="Genomic_DNA"/>
</dbReference>
<reference evidence="7 8" key="1">
    <citation type="submission" date="2016-06" db="EMBL/GenBank/DDBJ databases">
        <title>Adaptive Radiation by Waves of Gene Transfer Leads to Fine-Scale Resource Partitioning in Marine Microbes.</title>
        <authorList>
            <person name="Hehemann J.-H."/>
            <person name="Arevalo P."/>
            <person name="Datta M.S."/>
            <person name="Yu X."/>
            <person name="Corzett C."/>
            <person name="Henschel A."/>
            <person name="Preheim S.P."/>
            <person name="Timberlake S."/>
            <person name="Alm E.J."/>
            <person name="Polz M.F."/>
        </authorList>
    </citation>
    <scope>NUCLEOTIDE SEQUENCE [LARGE SCALE GENOMIC DNA]</scope>
    <source>
        <strain evidence="7 8">FF50</strain>
        <plasmid evidence="7 8">unnamed1</plasmid>
    </source>
</reference>
<evidence type="ECO:0000256" key="1">
    <source>
        <dbReference type="ARBA" id="ARBA00009764"/>
    </source>
</evidence>
<dbReference type="InterPro" id="IPR040026">
    <property type="entry name" value="FliD"/>
</dbReference>
<dbReference type="GO" id="GO:0009424">
    <property type="term" value="C:bacterial-type flagellum hook"/>
    <property type="evidence" value="ECO:0007669"/>
    <property type="project" value="UniProtKB-UniRule"/>
</dbReference>
<protein>
    <recommendedName>
        <fullName evidence="5">Flagellar hook-associated protein 2</fullName>
        <shortName evidence="5">HAP2</shortName>
    </recommendedName>
    <alternativeName>
        <fullName evidence="5">Flagellar cap protein</fullName>
    </alternativeName>
</protein>
<keyword evidence="5" id="KW-0964">Secreted</keyword>
<dbReference type="RefSeq" id="WP_065211076.1">
    <property type="nucleotide sequence ID" value="NZ_CP016179.1"/>
</dbReference>
<organism evidence="7 8">
    <name type="scientific">Vibrio breoganii</name>
    <dbReference type="NCBI Taxonomy" id="553239"/>
    <lineage>
        <taxon>Bacteria</taxon>
        <taxon>Pseudomonadati</taxon>
        <taxon>Pseudomonadota</taxon>
        <taxon>Gammaproteobacteria</taxon>
        <taxon>Vibrionales</taxon>
        <taxon>Vibrionaceae</taxon>
        <taxon>Vibrio</taxon>
    </lineage>
</organism>
<feature type="domain" description="EF-hand" evidence="6">
    <location>
        <begin position="126"/>
        <end position="161"/>
    </location>
</feature>
<dbReference type="GO" id="GO:0071973">
    <property type="term" value="P:bacterial-type flagellum-dependent cell motility"/>
    <property type="evidence" value="ECO:0007669"/>
    <property type="project" value="TreeGrafter"/>
</dbReference>
<evidence type="ECO:0000313" key="8">
    <source>
        <dbReference type="Proteomes" id="UP000092018"/>
    </source>
</evidence>